<protein>
    <submittedName>
        <fullName evidence="1">Uncharacterized protein</fullName>
    </submittedName>
</protein>
<dbReference type="Proteomes" id="UP000287651">
    <property type="component" value="Unassembled WGS sequence"/>
</dbReference>
<dbReference type="EMBL" id="AMZH03012679">
    <property type="protein sequence ID" value="RRT50597.1"/>
    <property type="molecule type" value="Genomic_DNA"/>
</dbReference>
<dbReference type="AlphaFoldDB" id="A0A426YFZ5"/>
<evidence type="ECO:0000313" key="2">
    <source>
        <dbReference type="Proteomes" id="UP000287651"/>
    </source>
</evidence>
<sequence>MRMQVPKEGSCDPILPLQLPHAMHAFQRVSESDSLNMVKRFLLYLCELQLFLL</sequence>
<organism evidence="1 2">
    <name type="scientific">Ensete ventricosum</name>
    <name type="common">Abyssinian banana</name>
    <name type="synonym">Musa ensete</name>
    <dbReference type="NCBI Taxonomy" id="4639"/>
    <lineage>
        <taxon>Eukaryota</taxon>
        <taxon>Viridiplantae</taxon>
        <taxon>Streptophyta</taxon>
        <taxon>Embryophyta</taxon>
        <taxon>Tracheophyta</taxon>
        <taxon>Spermatophyta</taxon>
        <taxon>Magnoliopsida</taxon>
        <taxon>Liliopsida</taxon>
        <taxon>Zingiberales</taxon>
        <taxon>Musaceae</taxon>
        <taxon>Ensete</taxon>
    </lineage>
</organism>
<comment type="caution">
    <text evidence="1">The sequence shown here is derived from an EMBL/GenBank/DDBJ whole genome shotgun (WGS) entry which is preliminary data.</text>
</comment>
<reference evidence="1 2" key="1">
    <citation type="journal article" date="2014" name="Agronomy (Basel)">
        <title>A Draft Genome Sequence for Ensete ventricosum, the Drought-Tolerant Tree Against Hunger.</title>
        <authorList>
            <person name="Harrison J."/>
            <person name="Moore K.A."/>
            <person name="Paszkiewicz K."/>
            <person name="Jones T."/>
            <person name="Grant M."/>
            <person name="Ambacheew D."/>
            <person name="Muzemil S."/>
            <person name="Studholme D.J."/>
        </authorList>
    </citation>
    <scope>NUCLEOTIDE SEQUENCE [LARGE SCALE GENOMIC DNA]</scope>
</reference>
<name>A0A426YFZ5_ENSVE</name>
<evidence type="ECO:0000313" key="1">
    <source>
        <dbReference type="EMBL" id="RRT50597.1"/>
    </source>
</evidence>
<accession>A0A426YFZ5</accession>
<proteinExistence type="predicted"/>
<gene>
    <name evidence="1" type="ORF">B296_00051653</name>
</gene>